<reference evidence="1" key="1">
    <citation type="submission" date="2012-09" db="EMBL/GenBank/DDBJ databases">
        <title>Metagenomic Characterization of a Microbial Community in Wastewater Detects High Levels of Antibiotic Resistance.</title>
        <authorList>
            <person name="Abrams M."/>
            <person name="Caldwell A."/>
            <person name="Vandaei E."/>
            <person name="Lee W."/>
            <person name="Perrott J."/>
            <person name="Khan S.Y."/>
            <person name="Ta J."/>
            <person name="Romero D."/>
            <person name="Nguyen V."/>
            <person name="Pourmand N."/>
            <person name="Ouverney C.C."/>
        </authorList>
    </citation>
    <scope>NUCLEOTIDE SEQUENCE</scope>
</reference>
<organism evidence="1">
    <name type="scientific">uncultured bacterium A1Q1_fos_291</name>
    <dbReference type="NCBI Taxonomy" id="1256570"/>
    <lineage>
        <taxon>Bacteria</taxon>
        <taxon>environmental samples</taxon>
    </lineage>
</organism>
<accession>L7VWU8</accession>
<dbReference type="EMBL" id="JX649891">
    <property type="protein sequence ID" value="AGC72074.1"/>
    <property type="molecule type" value="Genomic_DNA"/>
</dbReference>
<sequence>MDMRYQAGDWICIVEQTRSTSKWCDSAADLQNGYPRIKKPRFN</sequence>
<evidence type="ECO:0000313" key="1">
    <source>
        <dbReference type="EMBL" id="AGC72074.1"/>
    </source>
</evidence>
<name>L7VWU8_9BACT</name>
<protein>
    <submittedName>
        <fullName evidence="1">Uncharacterized protein</fullName>
    </submittedName>
</protein>
<dbReference type="AlphaFoldDB" id="L7VWU8"/>
<proteinExistence type="predicted"/>